<comment type="caution">
    <text evidence="2">The sequence shown here is derived from an EMBL/GenBank/DDBJ whole genome shotgun (WGS) entry which is preliminary data.</text>
</comment>
<dbReference type="SUPFAM" id="SSF51126">
    <property type="entry name" value="Pectin lyase-like"/>
    <property type="match status" value="1"/>
</dbReference>
<dbReference type="InterPro" id="IPR011050">
    <property type="entry name" value="Pectin_lyase_fold/virulence"/>
</dbReference>
<evidence type="ECO:0000256" key="1">
    <source>
        <dbReference type="SAM" id="SignalP"/>
    </source>
</evidence>
<dbReference type="EMBL" id="BAAAWD010000032">
    <property type="protein sequence ID" value="GAA3042308.1"/>
    <property type="molecule type" value="Genomic_DNA"/>
</dbReference>
<gene>
    <name evidence="2" type="ORF">GCM10017559_84110</name>
</gene>
<feature type="chain" id="PRO_5046101695" evidence="1">
    <location>
        <begin position="23"/>
        <end position="435"/>
    </location>
</feature>
<dbReference type="InterPro" id="IPR012334">
    <property type="entry name" value="Pectin_lyas_fold"/>
</dbReference>
<reference evidence="3" key="1">
    <citation type="journal article" date="2019" name="Int. J. Syst. Evol. Microbiol.">
        <title>The Global Catalogue of Microorganisms (GCM) 10K type strain sequencing project: providing services to taxonomists for standard genome sequencing and annotation.</title>
        <authorList>
            <consortium name="The Broad Institute Genomics Platform"/>
            <consortium name="The Broad Institute Genome Sequencing Center for Infectious Disease"/>
            <person name="Wu L."/>
            <person name="Ma J."/>
        </authorList>
    </citation>
    <scope>NUCLEOTIDE SEQUENCE [LARGE SCALE GENOMIC DNA]</scope>
    <source>
        <strain evidence="3">JCM 3106</strain>
    </source>
</reference>
<dbReference type="Gene3D" id="2.160.20.10">
    <property type="entry name" value="Single-stranded right-handed beta-helix, Pectin lyase-like"/>
    <property type="match status" value="1"/>
</dbReference>
<protein>
    <submittedName>
        <fullName evidence="2">Right-handed parallel beta-helix repeat-containing protein</fullName>
    </submittedName>
</protein>
<proteinExistence type="predicted"/>
<organism evidence="2 3">
    <name type="scientific">Streptosporangium longisporum</name>
    <dbReference type="NCBI Taxonomy" id="46187"/>
    <lineage>
        <taxon>Bacteria</taxon>
        <taxon>Bacillati</taxon>
        <taxon>Actinomycetota</taxon>
        <taxon>Actinomycetes</taxon>
        <taxon>Streptosporangiales</taxon>
        <taxon>Streptosporangiaceae</taxon>
        <taxon>Streptosporangium</taxon>
    </lineage>
</organism>
<sequence>MSSTRRWTVPVAGLVAASALVAAPGAAEATTGAAGTAATAGAAGMAGTVYYVDSKAGDDAAAGTSVKAPWRSLDNVNAATLQPGTVVRLKRGGSWAGPLTLSARGTAAAPITVEPYGLGAAPRIGGRDAACVVMSGSYVRVAGIRASNCQWSGFEVSGNRNELDRVVADRNITGVHIIGAHNVLKNSVLTDNDRMSVNDEGGDNDSGAFGVLLNGDDNLVTGNVITGSYAKSSDYGTDGAAVEVFNGDRNRVTHNIARNNETFVELGARKGRTATGNVFAHNVVTSSRRGSFLVTRGPRHVVGPVKGTVAVHNSVHLPARDTIGWACHHGCSPAILKLRNNVIVVGGQVGFEDGKGADEDAGVYQGRSRRFTLGPRSIMADPGFRSPTDLRLRPGSPARGRGVRLGAAWYGGAVMARDVSGAVLSATPAAGAYQS</sequence>
<evidence type="ECO:0000313" key="2">
    <source>
        <dbReference type="EMBL" id="GAA3042308.1"/>
    </source>
</evidence>
<name>A0ABP6LG20_9ACTN</name>
<evidence type="ECO:0000313" key="3">
    <source>
        <dbReference type="Proteomes" id="UP001499930"/>
    </source>
</evidence>
<dbReference type="RefSeq" id="WP_344908310.1">
    <property type="nucleotide sequence ID" value="NZ_BAAAWD010000032.1"/>
</dbReference>
<keyword evidence="3" id="KW-1185">Reference proteome</keyword>
<accession>A0ABP6LG20</accession>
<dbReference type="Proteomes" id="UP001499930">
    <property type="component" value="Unassembled WGS sequence"/>
</dbReference>
<feature type="signal peptide" evidence="1">
    <location>
        <begin position="1"/>
        <end position="22"/>
    </location>
</feature>
<keyword evidence="1" id="KW-0732">Signal</keyword>